<dbReference type="EMBL" id="GBXM01034544">
    <property type="protein sequence ID" value="JAH74033.1"/>
    <property type="molecule type" value="Transcribed_RNA"/>
</dbReference>
<protein>
    <submittedName>
        <fullName evidence="1">Uncharacterized protein</fullName>
    </submittedName>
</protein>
<dbReference type="AlphaFoldDB" id="A0A0E9V9Y0"/>
<reference evidence="1" key="1">
    <citation type="submission" date="2014-11" db="EMBL/GenBank/DDBJ databases">
        <authorList>
            <person name="Amaro Gonzalez C."/>
        </authorList>
    </citation>
    <scope>NUCLEOTIDE SEQUENCE</scope>
</reference>
<accession>A0A0E9V9Y0</accession>
<name>A0A0E9V9Y0_ANGAN</name>
<proteinExistence type="predicted"/>
<organism evidence="1">
    <name type="scientific">Anguilla anguilla</name>
    <name type="common">European freshwater eel</name>
    <name type="synonym">Muraena anguilla</name>
    <dbReference type="NCBI Taxonomy" id="7936"/>
    <lineage>
        <taxon>Eukaryota</taxon>
        <taxon>Metazoa</taxon>
        <taxon>Chordata</taxon>
        <taxon>Craniata</taxon>
        <taxon>Vertebrata</taxon>
        <taxon>Euteleostomi</taxon>
        <taxon>Actinopterygii</taxon>
        <taxon>Neopterygii</taxon>
        <taxon>Teleostei</taxon>
        <taxon>Anguilliformes</taxon>
        <taxon>Anguillidae</taxon>
        <taxon>Anguilla</taxon>
    </lineage>
</organism>
<reference evidence="1" key="2">
    <citation type="journal article" date="2015" name="Fish Shellfish Immunol.">
        <title>Early steps in the European eel (Anguilla anguilla)-Vibrio vulnificus interaction in the gills: Role of the RtxA13 toxin.</title>
        <authorList>
            <person name="Callol A."/>
            <person name="Pajuelo D."/>
            <person name="Ebbesson L."/>
            <person name="Teles M."/>
            <person name="MacKenzie S."/>
            <person name="Amaro C."/>
        </authorList>
    </citation>
    <scope>NUCLEOTIDE SEQUENCE</scope>
</reference>
<evidence type="ECO:0000313" key="1">
    <source>
        <dbReference type="EMBL" id="JAH74033.1"/>
    </source>
</evidence>
<sequence>MCLCQPRSAVSSQTSLLLWFSQSL</sequence>